<sequence>MSRTPQTSPLRERRRAARYEIERSLAPHVEEEWAEGFVIELRLLDVPGDVLGAALTEVESHCAESGEKASEVFGDPVAYARSLDLPVQPAGRWDMVTVLGPVGSQVLGMLVLGWGGGAAVDAWRTGAAGATVGLTVGMLLMVVALGVVLLLFARHSSTVLRHILDRPVVSWLVLTLLTGSLGVCAVLLDSEVLVLPAVPVATAGALVLVAGTVWSVVQVRQGALDDPVVSPLPVAGEGAGEAADRGARGVSSLITWTVPLLALAPLGAAWLFAGP</sequence>
<evidence type="ECO:0000313" key="2">
    <source>
        <dbReference type="EMBL" id="KZM34568.1"/>
    </source>
</evidence>
<feature type="transmembrane region" description="Helical" evidence="1">
    <location>
        <begin position="95"/>
        <end position="115"/>
    </location>
</feature>
<dbReference type="Proteomes" id="UP000076447">
    <property type="component" value="Unassembled WGS sequence"/>
</dbReference>
<reference evidence="3 5" key="2">
    <citation type="submission" date="2016-06" db="EMBL/GenBank/DDBJ databases">
        <title>Genome sequence of Oerskovia enterophila DSM 43852.</title>
        <authorList>
            <person name="Poehlein A."/>
            <person name="Jag V."/>
            <person name="Bengelsdorf F.R."/>
            <person name="Daniel R."/>
            <person name="Duerre P."/>
        </authorList>
    </citation>
    <scope>NUCLEOTIDE SEQUENCE [LARGE SCALE GENOMIC DNA]</scope>
    <source>
        <strain evidence="3 5">DSM 43852</strain>
    </source>
</reference>
<evidence type="ECO:0000313" key="5">
    <source>
        <dbReference type="Proteomes" id="UP000093412"/>
    </source>
</evidence>
<dbReference type="EMBL" id="LRIE01000079">
    <property type="protein sequence ID" value="KZM34568.1"/>
    <property type="molecule type" value="Genomic_DNA"/>
</dbReference>
<proteinExistence type="predicted"/>
<accession>A0A161YFA3</accession>
<protein>
    <submittedName>
        <fullName evidence="2">Uncharacterized protein</fullName>
    </submittedName>
</protein>
<evidence type="ECO:0000256" key="1">
    <source>
        <dbReference type="SAM" id="Phobius"/>
    </source>
</evidence>
<keyword evidence="5" id="KW-1185">Reference proteome</keyword>
<comment type="caution">
    <text evidence="2">The sequence shown here is derived from an EMBL/GenBank/DDBJ whole genome shotgun (WGS) entry which is preliminary data.</text>
</comment>
<keyword evidence="1" id="KW-1133">Transmembrane helix</keyword>
<dbReference type="AlphaFoldDB" id="A0A161YFA3"/>
<keyword evidence="1" id="KW-0812">Transmembrane</keyword>
<evidence type="ECO:0000313" key="3">
    <source>
        <dbReference type="EMBL" id="OCI29432.1"/>
    </source>
</evidence>
<evidence type="ECO:0000313" key="4">
    <source>
        <dbReference type="Proteomes" id="UP000076447"/>
    </source>
</evidence>
<feature type="transmembrane region" description="Helical" evidence="1">
    <location>
        <begin position="127"/>
        <end position="152"/>
    </location>
</feature>
<dbReference type="STRING" id="43678.OJAG_28670"/>
<dbReference type="Proteomes" id="UP000093412">
    <property type="component" value="Unassembled WGS sequence"/>
</dbReference>
<feature type="transmembrane region" description="Helical" evidence="1">
    <location>
        <begin position="194"/>
        <end position="217"/>
    </location>
</feature>
<gene>
    <name evidence="3" type="ORF">OERS_38890</name>
    <name evidence="2" type="ORF">OJAG_28670</name>
</gene>
<organism evidence="2 4">
    <name type="scientific">Oerskovia enterophila</name>
    <dbReference type="NCBI Taxonomy" id="43678"/>
    <lineage>
        <taxon>Bacteria</taxon>
        <taxon>Bacillati</taxon>
        <taxon>Actinomycetota</taxon>
        <taxon>Actinomycetes</taxon>
        <taxon>Micrococcales</taxon>
        <taxon>Cellulomonadaceae</taxon>
        <taxon>Oerskovia</taxon>
    </lineage>
</organism>
<dbReference type="OrthoDB" id="5192631at2"/>
<reference evidence="2 4" key="1">
    <citation type="submission" date="2016-01" db="EMBL/GenBank/DDBJ databases">
        <title>Genome sequence of Oerskovia enterophila VJag, an agar and cellulose degrading bacterium.</title>
        <authorList>
            <person name="Poehlein A."/>
            <person name="Jag V."/>
            <person name="Bengelsdorf F."/>
            <person name="Duerre P."/>
            <person name="Daniel R."/>
        </authorList>
    </citation>
    <scope>NUCLEOTIDE SEQUENCE [LARGE SCALE GENOMIC DNA]</scope>
    <source>
        <strain evidence="2 4">VJag</strain>
    </source>
</reference>
<keyword evidence="1" id="KW-0472">Membrane</keyword>
<dbReference type="PATRIC" id="fig|43678.3.peg.3000"/>
<dbReference type="EMBL" id="MAQA01000077">
    <property type="protein sequence ID" value="OCI29432.1"/>
    <property type="molecule type" value="Genomic_DNA"/>
</dbReference>
<name>A0A161YFA3_9CELL</name>
<feature type="transmembrane region" description="Helical" evidence="1">
    <location>
        <begin position="168"/>
        <end position="188"/>
    </location>
</feature>
<feature type="transmembrane region" description="Helical" evidence="1">
    <location>
        <begin position="253"/>
        <end position="273"/>
    </location>
</feature>
<dbReference type="RefSeq" id="WP_068627645.1">
    <property type="nucleotide sequence ID" value="NZ_LRIE01000079.1"/>
</dbReference>